<dbReference type="InterPro" id="IPR008253">
    <property type="entry name" value="Marvel"/>
</dbReference>
<evidence type="ECO:0000313" key="9">
    <source>
        <dbReference type="Proteomes" id="UP000027222"/>
    </source>
</evidence>
<evidence type="ECO:0000256" key="4">
    <source>
        <dbReference type="ARBA" id="ARBA00023136"/>
    </source>
</evidence>
<keyword evidence="2 6" id="KW-0812">Transmembrane</keyword>
<feature type="transmembrane region" description="Helical" evidence="6">
    <location>
        <begin position="66"/>
        <end position="84"/>
    </location>
</feature>
<evidence type="ECO:0000313" key="8">
    <source>
        <dbReference type="EMBL" id="KDR73872.1"/>
    </source>
</evidence>
<protein>
    <recommendedName>
        <fullName evidence="7">MARVEL domain-containing protein</fullName>
    </recommendedName>
</protein>
<feature type="transmembrane region" description="Helical" evidence="6">
    <location>
        <begin position="25"/>
        <end position="46"/>
    </location>
</feature>
<dbReference type="GO" id="GO:0016020">
    <property type="term" value="C:membrane"/>
    <property type="evidence" value="ECO:0007669"/>
    <property type="project" value="UniProtKB-SubCell"/>
</dbReference>
<evidence type="ECO:0000256" key="5">
    <source>
        <dbReference type="SAM" id="MobiDB-lite"/>
    </source>
</evidence>
<feature type="transmembrane region" description="Helical" evidence="6">
    <location>
        <begin position="137"/>
        <end position="158"/>
    </location>
</feature>
<dbReference type="Pfam" id="PF01284">
    <property type="entry name" value="MARVEL"/>
    <property type="match status" value="1"/>
</dbReference>
<dbReference type="OrthoDB" id="3227739at2759"/>
<feature type="region of interest" description="Disordered" evidence="5">
    <location>
        <begin position="176"/>
        <end position="206"/>
    </location>
</feature>
<dbReference type="HOGENOM" id="CLU_1475275_0_0_1"/>
<feature type="compositionally biased region" description="Low complexity" evidence="5">
    <location>
        <begin position="178"/>
        <end position="206"/>
    </location>
</feature>
<organism evidence="8 9">
    <name type="scientific">Galerina marginata (strain CBS 339.88)</name>
    <dbReference type="NCBI Taxonomy" id="685588"/>
    <lineage>
        <taxon>Eukaryota</taxon>
        <taxon>Fungi</taxon>
        <taxon>Dikarya</taxon>
        <taxon>Basidiomycota</taxon>
        <taxon>Agaricomycotina</taxon>
        <taxon>Agaricomycetes</taxon>
        <taxon>Agaricomycetidae</taxon>
        <taxon>Agaricales</taxon>
        <taxon>Agaricineae</taxon>
        <taxon>Strophariaceae</taxon>
        <taxon>Galerina</taxon>
    </lineage>
</organism>
<evidence type="ECO:0000256" key="1">
    <source>
        <dbReference type="ARBA" id="ARBA00004141"/>
    </source>
</evidence>
<feature type="domain" description="MARVEL" evidence="7">
    <location>
        <begin position="24"/>
        <end position="150"/>
    </location>
</feature>
<evidence type="ECO:0000256" key="2">
    <source>
        <dbReference type="ARBA" id="ARBA00022692"/>
    </source>
</evidence>
<comment type="subcellular location">
    <subcellularLocation>
        <location evidence="1">Membrane</location>
        <topology evidence="1">Multi-pass membrane protein</topology>
    </subcellularLocation>
</comment>
<gene>
    <name evidence="8" type="ORF">GALMADRAFT_280469</name>
</gene>
<sequence length="206" mass="21891">MNHNGYAAGPGVINRSHVNGHRHRIARLLLSALLFACSAVLLGLTARRIHFTRNALGQSEGIVDELLATSIVALIASLLLIRALTSTAVGFTRKMIEFGTLFLVWLMSLIGAVILTRNWHPLGPCGSATNECTLQKATIAFAWIVFALSSVLLGLRLLNWHWDQYDGNFKGRGNVAEPGTAATGTAPMTTTTGTAPMATTAGPGTV</sequence>
<proteinExistence type="predicted"/>
<keyword evidence="4 6" id="KW-0472">Membrane</keyword>
<keyword evidence="3 6" id="KW-1133">Transmembrane helix</keyword>
<evidence type="ECO:0000256" key="3">
    <source>
        <dbReference type="ARBA" id="ARBA00022989"/>
    </source>
</evidence>
<reference evidence="9" key="1">
    <citation type="journal article" date="2014" name="Proc. Natl. Acad. Sci. U.S.A.">
        <title>Extensive sampling of basidiomycete genomes demonstrates inadequacy of the white-rot/brown-rot paradigm for wood decay fungi.</title>
        <authorList>
            <person name="Riley R."/>
            <person name="Salamov A.A."/>
            <person name="Brown D.W."/>
            <person name="Nagy L.G."/>
            <person name="Floudas D."/>
            <person name="Held B.W."/>
            <person name="Levasseur A."/>
            <person name="Lombard V."/>
            <person name="Morin E."/>
            <person name="Otillar R."/>
            <person name="Lindquist E.A."/>
            <person name="Sun H."/>
            <person name="LaButti K.M."/>
            <person name="Schmutz J."/>
            <person name="Jabbour D."/>
            <person name="Luo H."/>
            <person name="Baker S.E."/>
            <person name="Pisabarro A.G."/>
            <person name="Walton J.D."/>
            <person name="Blanchette R.A."/>
            <person name="Henrissat B."/>
            <person name="Martin F."/>
            <person name="Cullen D."/>
            <person name="Hibbett D.S."/>
            <person name="Grigoriev I.V."/>
        </authorList>
    </citation>
    <scope>NUCLEOTIDE SEQUENCE [LARGE SCALE GENOMIC DNA]</scope>
    <source>
        <strain evidence="9">CBS 339.88</strain>
    </source>
</reference>
<dbReference type="EMBL" id="KL142384">
    <property type="protein sequence ID" value="KDR73872.1"/>
    <property type="molecule type" value="Genomic_DNA"/>
</dbReference>
<keyword evidence="9" id="KW-1185">Reference proteome</keyword>
<evidence type="ECO:0000256" key="6">
    <source>
        <dbReference type="SAM" id="Phobius"/>
    </source>
</evidence>
<evidence type="ECO:0000259" key="7">
    <source>
        <dbReference type="Pfam" id="PF01284"/>
    </source>
</evidence>
<name>A0A067SUY6_GALM3</name>
<dbReference type="AlphaFoldDB" id="A0A067SUY6"/>
<dbReference type="Proteomes" id="UP000027222">
    <property type="component" value="Unassembled WGS sequence"/>
</dbReference>
<dbReference type="STRING" id="685588.A0A067SUY6"/>
<feature type="transmembrane region" description="Helical" evidence="6">
    <location>
        <begin position="96"/>
        <end position="117"/>
    </location>
</feature>
<accession>A0A067SUY6</accession>